<dbReference type="Pfam" id="PF02782">
    <property type="entry name" value="FGGY_C"/>
    <property type="match status" value="1"/>
</dbReference>
<reference evidence="14" key="1">
    <citation type="submission" date="2017-05" db="EMBL/GenBank/DDBJ databases">
        <authorList>
            <person name="Macchi M."/>
            <person name="Festa S."/>
            <person name="Coppotelli B.M."/>
            <person name="Morelli I.S."/>
        </authorList>
    </citation>
    <scope>NUCLEOTIDE SEQUENCE [LARGE SCALE GENOMIC DNA]</scope>
    <source>
        <strain evidence="14">I</strain>
    </source>
</reference>
<dbReference type="NCBIfam" id="TIGR01312">
    <property type="entry name" value="XylB"/>
    <property type="match status" value="1"/>
</dbReference>
<dbReference type="InterPro" id="IPR050406">
    <property type="entry name" value="FGGY_Carb_Kinase"/>
</dbReference>
<dbReference type="AlphaFoldDB" id="A0A211ZFY2"/>
<dbReference type="GO" id="GO:0005998">
    <property type="term" value="P:xylulose catabolic process"/>
    <property type="evidence" value="ECO:0007669"/>
    <property type="project" value="UniProtKB-UniRule"/>
</dbReference>
<dbReference type="PANTHER" id="PTHR43095:SF6">
    <property type="entry name" value="XYLULOSE KINASE"/>
    <property type="match status" value="1"/>
</dbReference>
<keyword evidence="7 8" id="KW-0119">Carbohydrate metabolism</keyword>
<dbReference type="EMBL" id="NHON01000066">
    <property type="protein sequence ID" value="OWJ64181.1"/>
    <property type="molecule type" value="Genomic_DNA"/>
</dbReference>
<dbReference type="InterPro" id="IPR018484">
    <property type="entry name" value="FGGY_N"/>
</dbReference>
<dbReference type="CDD" id="cd07808">
    <property type="entry name" value="ASKHA_NBD_FGGY_EcXK-like"/>
    <property type="match status" value="1"/>
</dbReference>
<dbReference type="InterPro" id="IPR018483">
    <property type="entry name" value="Carb_kinase_FGGY_CS"/>
</dbReference>
<accession>A0A211ZFY2</accession>
<feature type="binding site" evidence="8">
    <location>
        <begin position="79"/>
        <end position="80"/>
    </location>
    <ligand>
        <name>substrate</name>
    </ligand>
</feature>
<dbReference type="Gene3D" id="3.30.420.40">
    <property type="match status" value="2"/>
</dbReference>
<evidence type="ECO:0000256" key="1">
    <source>
        <dbReference type="ARBA" id="ARBA00009156"/>
    </source>
</evidence>
<dbReference type="Proteomes" id="UP000196655">
    <property type="component" value="Unassembled WGS sequence"/>
</dbReference>
<dbReference type="SUPFAM" id="SSF53067">
    <property type="entry name" value="Actin-like ATPase domain"/>
    <property type="match status" value="2"/>
</dbReference>
<dbReference type="GO" id="GO:0004856">
    <property type="term" value="F:D-xylulokinase activity"/>
    <property type="evidence" value="ECO:0007669"/>
    <property type="project" value="UniProtKB-UniRule"/>
</dbReference>
<dbReference type="RefSeq" id="WP_088154499.1">
    <property type="nucleotide sequence ID" value="NZ_NHON01000066.1"/>
</dbReference>
<feature type="site" description="Important for activity" evidence="8">
    <location>
        <position position="6"/>
    </location>
</feature>
<dbReference type="GO" id="GO:0042732">
    <property type="term" value="P:D-xylose metabolic process"/>
    <property type="evidence" value="ECO:0007669"/>
    <property type="project" value="UniProtKB-KW"/>
</dbReference>
<dbReference type="InterPro" id="IPR043129">
    <property type="entry name" value="ATPase_NBD"/>
</dbReference>
<keyword evidence="6 8" id="KW-0067">ATP-binding</keyword>
<keyword evidence="5 8" id="KW-0418">Kinase</keyword>
<evidence type="ECO:0000256" key="3">
    <source>
        <dbReference type="ARBA" id="ARBA00022679"/>
    </source>
</evidence>
<comment type="similarity">
    <text evidence="1 8 9">Belongs to the FGGY kinase family.</text>
</comment>
<dbReference type="OrthoDB" id="9805576at2"/>
<keyword evidence="3 8" id="KW-0808">Transferase</keyword>
<evidence type="ECO:0000259" key="11">
    <source>
        <dbReference type="Pfam" id="PF00370"/>
    </source>
</evidence>
<dbReference type="InterPro" id="IPR006000">
    <property type="entry name" value="Xylulokinase"/>
</dbReference>
<dbReference type="EC" id="2.7.1.17" evidence="8 10"/>
<keyword evidence="4 8" id="KW-0547">Nucleotide-binding</keyword>
<keyword evidence="2 8" id="KW-0859">Xylose metabolism</keyword>
<comment type="function">
    <text evidence="8">Catalyzes the phosphorylation of D-xylulose to D-xylulose 5-phosphate.</text>
</comment>
<keyword evidence="14" id="KW-1185">Reference proteome</keyword>
<protein>
    <recommendedName>
        <fullName evidence="8 10">Xylulose kinase</fullName>
        <shortName evidence="8 10">Xylulokinase</shortName>
        <ecNumber evidence="8 10">2.7.1.17</ecNumber>
    </recommendedName>
</protein>
<feature type="domain" description="Carbohydrate kinase FGGY C-terminal" evidence="12">
    <location>
        <begin position="253"/>
        <end position="437"/>
    </location>
</feature>
<sequence length="486" mass="51070">MFLGIDLGTSGVKVVLVDGDQRVVDQEAVPLAVSRPHPLWSEQDPEEWWHATDQAVVALKARHAQALSGVRGIGLSGQMHGATLLDDADRPIRPAILWNDGRAAAECAELERREPRSRAITGNLAMPGFTAPKLLWVAAHEPDAFARTRRVLLPKDYLRLRMTGAAASEMSDAAGTLWLDVGARRWSEAMLAATGLKPSAMPELFEGSQATGTLRPEVAAAWGVPADAVVAGGAGDNAAGAAGVGVIRPGDAFLSLGTSGVLFVADAGFAPNPAEAVHAFCHCLPGTWHRMSVILSAASALSWLARLLGGTEPELLAEAEAADPDIGDLLFLPYLSGERTPHNDPTATGVFLGLTHATGRPQLVRALLEGVAFAFADGQAALTDAGTEIGEVSVIGGGARSPFWGRILAAALNRPLHYPAGGELGPAFGAARLGRLAATGEAPEAVCTRPQTARVVEPDATLAERYAEKHRRFRALYPMLKPAWRG</sequence>
<comment type="caution">
    <text evidence="13">The sequence shown here is derived from an EMBL/GenBank/DDBJ whole genome shotgun (WGS) entry which is preliminary data.</text>
</comment>
<dbReference type="PROSITE" id="PS00445">
    <property type="entry name" value="FGGY_KINASES_2"/>
    <property type="match status" value="1"/>
</dbReference>
<dbReference type="PANTHER" id="PTHR43095">
    <property type="entry name" value="SUGAR KINASE"/>
    <property type="match status" value="1"/>
</dbReference>
<evidence type="ECO:0000256" key="8">
    <source>
        <dbReference type="HAMAP-Rule" id="MF_02220"/>
    </source>
</evidence>
<evidence type="ECO:0000256" key="2">
    <source>
        <dbReference type="ARBA" id="ARBA00022629"/>
    </source>
</evidence>
<dbReference type="STRING" id="1122125.GCA_000423185_05502"/>
<comment type="catalytic activity">
    <reaction evidence="8 10">
        <text>D-xylulose + ATP = D-xylulose 5-phosphate + ADP + H(+)</text>
        <dbReference type="Rhea" id="RHEA:10964"/>
        <dbReference type="ChEBI" id="CHEBI:15378"/>
        <dbReference type="ChEBI" id="CHEBI:17140"/>
        <dbReference type="ChEBI" id="CHEBI:30616"/>
        <dbReference type="ChEBI" id="CHEBI:57737"/>
        <dbReference type="ChEBI" id="CHEBI:456216"/>
        <dbReference type="EC" id="2.7.1.17"/>
    </reaction>
</comment>
<evidence type="ECO:0000256" key="4">
    <source>
        <dbReference type="ARBA" id="ARBA00022741"/>
    </source>
</evidence>
<organism evidence="13 14">
    <name type="scientific">Inquilinus limosus</name>
    <dbReference type="NCBI Taxonomy" id="171674"/>
    <lineage>
        <taxon>Bacteria</taxon>
        <taxon>Pseudomonadati</taxon>
        <taxon>Pseudomonadota</taxon>
        <taxon>Alphaproteobacteria</taxon>
        <taxon>Rhodospirillales</taxon>
        <taxon>Rhodospirillaceae</taxon>
        <taxon>Inquilinus</taxon>
    </lineage>
</organism>
<feature type="domain" description="Carbohydrate kinase FGGY N-terminal" evidence="11">
    <location>
        <begin position="1"/>
        <end position="243"/>
    </location>
</feature>
<evidence type="ECO:0000256" key="5">
    <source>
        <dbReference type="ARBA" id="ARBA00022777"/>
    </source>
</evidence>
<dbReference type="Pfam" id="PF00370">
    <property type="entry name" value="FGGY_N"/>
    <property type="match status" value="1"/>
</dbReference>
<dbReference type="HAMAP" id="MF_02220">
    <property type="entry name" value="XylB"/>
    <property type="match status" value="1"/>
</dbReference>
<evidence type="ECO:0000256" key="10">
    <source>
        <dbReference type="RuleBase" id="RU364073"/>
    </source>
</evidence>
<evidence type="ECO:0000256" key="9">
    <source>
        <dbReference type="RuleBase" id="RU003733"/>
    </source>
</evidence>
<feature type="active site" description="Proton acceptor" evidence="8">
    <location>
        <position position="236"/>
    </location>
</feature>
<dbReference type="PIRSF" id="PIRSF000538">
    <property type="entry name" value="GlpK"/>
    <property type="match status" value="1"/>
</dbReference>
<evidence type="ECO:0000313" key="14">
    <source>
        <dbReference type="Proteomes" id="UP000196655"/>
    </source>
</evidence>
<dbReference type="InterPro" id="IPR000577">
    <property type="entry name" value="Carb_kinase_FGGY"/>
</dbReference>
<evidence type="ECO:0000259" key="12">
    <source>
        <dbReference type="Pfam" id="PF02782"/>
    </source>
</evidence>
<proteinExistence type="inferred from homology"/>
<evidence type="ECO:0000256" key="7">
    <source>
        <dbReference type="ARBA" id="ARBA00023277"/>
    </source>
</evidence>
<name>A0A211ZFY2_9PROT</name>
<evidence type="ECO:0000313" key="13">
    <source>
        <dbReference type="EMBL" id="OWJ64181.1"/>
    </source>
</evidence>
<gene>
    <name evidence="8 10" type="primary">xylB</name>
    <name evidence="13" type="ORF">BWR60_26135</name>
</gene>
<dbReference type="InterPro" id="IPR018485">
    <property type="entry name" value="FGGY_C"/>
</dbReference>
<evidence type="ECO:0000256" key="6">
    <source>
        <dbReference type="ARBA" id="ARBA00022840"/>
    </source>
</evidence>
<dbReference type="GO" id="GO:0005524">
    <property type="term" value="F:ATP binding"/>
    <property type="evidence" value="ECO:0007669"/>
    <property type="project" value="UniProtKB-UniRule"/>
</dbReference>